<accession>A0A0D9VGP0</accession>
<evidence type="ECO:0000259" key="6">
    <source>
        <dbReference type="Pfam" id="PF18052"/>
    </source>
</evidence>
<dbReference type="eggNOG" id="KOG4658">
    <property type="taxonomic scope" value="Eukaryota"/>
</dbReference>
<dbReference type="AlphaFoldDB" id="A0A0D9VGP0"/>
<keyword evidence="3" id="KW-0677">Repeat</keyword>
<dbReference type="SUPFAM" id="SSF52540">
    <property type="entry name" value="P-loop containing nucleoside triphosphate hydrolases"/>
    <property type="match status" value="1"/>
</dbReference>
<dbReference type="Gramene" id="LPERR02G15370.1">
    <property type="protein sequence ID" value="LPERR02G15370.1"/>
    <property type="gene ID" value="LPERR02G15370"/>
</dbReference>
<protein>
    <recommendedName>
        <fullName evidence="6">Disease resistance N-terminal domain-containing protein</fullName>
    </recommendedName>
</protein>
<evidence type="ECO:0000313" key="7">
    <source>
        <dbReference type="EnsemblPlants" id="LPERR02G15370.1"/>
    </source>
</evidence>
<keyword evidence="5" id="KW-0611">Plant defense</keyword>
<dbReference type="EnsemblPlants" id="LPERR02G15370.1">
    <property type="protein sequence ID" value="LPERR02G15370.1"/>
    <property type="gene ID" value="LPERR02G15370"/>
</dbReference>
<dbReference type="GO" id="GO:0006952">
    <property type="term" value="P:defense response"/>
    <property type="evidence" value="ECO:0007669"/>
    <property type="project" value="UniProtKB-KW"/>
</dbReference>
<evidence type="ECO:0000256" key="4">
    <source>
        <dbReference type="ARBA" id="ARBA00022741"/>
    </source>
</evidence>
<dbReference type="InterPro" id="IPR027417">
    <property type="entry name" value="P-loop_NTPase"/>
</dbReference>
<evidence type="ECO:0000256" key="2">
    <source>
        <dbReference type="ARBA" id="ARBA00022614"/>
    </source>
</evidence>
<keyword evidence="2" id="KW-0433">Leucine-rich repeat</keyword>
<evidence type="ECO:0000313" key="8">
    <source>
        <dbReference type="Proteomes" id="UP000032180"/>
    </source>
</evidence>
<dbReference type="PANTHER" id="PTHR33377:SF36">
    <property type="entry name" value="OS01G0720900 PROTEIN"/>
    <property type="match status" value="1"/>
</dbReference>
<organism evidence="7 8">
    <name type="scientific">Leersia perrieri</name>
    <dbReference type="NCBI Taxonomy" id="77586"/>
    <lineage>
        <taxon>Eukaryota</taxon>
        <taxon>Viridiplantae</taxon>
        <taxon>Streptophyta</taxon>
        <taxon>Embryophyta</taxon>
        <taxon>Tracheophyta</taxon>
        <taxon>Spermatophyta</taxon>
        <taxon>Magnoliopsida</taxon>
        <taxon>Liliopsida</taxon>
        <taxon>Poales</taxon>
        <taxon>Poaceae</taxon>
        <taxon>BOP clade</taxon>
        <taxon>Oryzoideae</taxon>
        <taxon>Oryzeae</taxon>
        <taxon>Oryzinae</taxon>
        <taxon>Leersia</taxon>
    </lineage>
</organism>
<dbReference type="Proteomes" id="UP000032180">
    <property type="component" value="Chromosome 2"/>
</dbReference>
<dbReference type="Gene3D" id="3.40.50.300">
    <property type="entry name" value="P-loop containing nucleotide triphosphate hydrolases"/>
    <property type="match status" value="1"/>
</dbReference>
<reference evidence="7" key="3">
    <citation type="submission" date="2015-04" db="UniProtKB">
        <authorList>
            <consortium name="EnsemblPlants"/>
        </authorList>
    </citation>
    <scope>IDENTIFICATION</scope>
</reference>
<dbReference type="STRING" id="77586.A0A0D9VGP0"/>
<reference evidence="8" key="2">
    <citation type="submission" date="2013-12" db="EMBL/GenBank/DDBJ databases">
        <authorList>
            <person name="Yu Y."/>
            <person name="Lee S."/>
            <person name="de Baynast K."/>
            <person name="Wissotski M."/>
            <person name="Liu L."/>
            <person name="Talag J."/>
            <person name="Goicoechea J."/>
            <person name="Angelova A."/>
            <person name="Jetty R."/>
            <person name="Kudrna D."/>
            <person name="Golser W."/>
            <person name="Rivera L."/>
            <person name="Zhang J."/>
            <person name="Wing R."/>
        </authorList>
    </citation>
    <scope>NUCLEOTIDE SEQUENCE</scope>
</reference>
<dbReference type="PANTHER" id="PTHR33377">
    <property type="entry name" value="OS10G0134700 PROTEIN-RELATED"/>
    <property type="match status" value="1"/>
</dbReference>
<reference evidence="7 8" key="1">
    <citation type="submission" date="2012-08" db="EMBL/GenBank/DDBJ databases">
        <title>Oryza genome evolution.</title>
        <authorList>
            <person name="Wing R.A."/>
        </authorList>
    </citation>
    <scope>NUCLEOTIDE SEQUENCE</scope>
</reference>
<feature type="domain" description="Disease resistance N-terminal" evidence="6">
    <location>
        <begin position="8"/>
        <end position="91"/>
    </location>
</feature>
<evidence type="ECO:0000256" key="3">
    <source>
        <dbReference type="ARBA" id="ARBA00022737"/>
    </source>
</evidence>
<comment type="similarity">
    <text evidence="1">Belongs to the disease resistance NB-LRR family.</text>
</comment>
<dbReference type="InterPro" id="IPR041118">
    <property type="entry name" value="Rx_N"/>
</dbReference>
<proteinExistence type="inferred from homology"/>
<dbReference type="GO" id="GO:0043531">
    <property type="term" value="F:ADP binding"/>
    <property type="evidence" value="ECO:0007669"/>
    <property type="project" value="InterPro"/>
</dbReference>
<keyword evidence="8" id="KW-1185">Reference proteome</keyword>
<sequence length="507" mass="58269">MGSIISAVVSDLLSRAISLVIDKYCRQQQGVEENLQQLHCFLLRIHTVVEEANGRSITNQAMLLQLKTMRDVMYRGYYFLDNFRHRIAPRTAQDEVGDHSLTLSPYSPLKRSRFSRITSKMVSEEQEKKELWKLLVRLECIISGMQEFVMLLTSYPRLIRQPYCNYLLLENCMFGRQAEQDRIISFLLESHPPSVETVHVLPIIGPIRVGKSTLVEHVCHDERVRKYFSTIVFYYCTNIIEGGDCMSPLPDININKQIKHQNPGSTKQSLSVIELADDTDEETCRRILHSLKGDVMPPVTKIIITSRSEKIATFGTTEALQLDFLQKEAHWYFFKTISFGGTNPEEEPKLASICMEIAVLLGGSFIGINMIGGILRSNVCVQFWYRLLERMKAITDRHFRLLGQHLQDAYAIKSGRAYMWSPKLNRYVAATYNLYEESSARLNDQPIVLASNIVTENNEPQEKLVVLQWQSSIPPYYSYLARYEMLGQPLHGLPKMKRSRQLSEGLL</sequence>
<evidence type="ECO:0000256" key="1">
    <source>
        <dbReference type="ARBA" id="ARBA00008894"/>
    </source>
</evidence>
<dbReference type="HOGENOM" id="CLU_001090_4_2_1"/>
<dbReference type="Pfam" id="PF18052">
    <property type="entry name" value="Rx_N"/>
    <property type="match status" value="1"/>
</dbReference>
<keyword evidence="4" id="KW-0547">Nucleotide-binding</keyword>
<dbReference type="Gene3D" id="1.20.5.4130">
    <property type="match status" value="1"/>
</dbReference>
<name>A0A0D9VGP0_9ORYZ</name>
<evidence type="ECO:0000256" key="5">
    <source>
        <dbReference type="ARBA" id="ARBA00022821"/>
    </source>
</evidence>